<dbReference type="PANTHER" id="PTHR11527">
    <property type="entry name" value="HEAT-SHOCK PROTEIN 20 FAMILY MEMBER"/>
    <property type="match status" value="1"/>
</dbReference>
<sequence>MNFFPFGKNKQVEEKFFLTAKGDGEEMFQNWLDKDYEGQLSVDVYETEKEIVVKSTIAGVKPEDLNIIVHNDLLTIRGKREEENPSEPVNYICNECYWGGFSRTIVLPQYVKTDKIKAILKNGVLTIILPKAMTSAKVKVKEEF</sequence>
<protein>
    <recommendedName>
        <fullName evidence="3">SHSP domain-containing protein</fullName>
    </recommendedName>
</protein>
<dbReference type="Gene3D" id="2.60.40.790">
    <property type="match status" value="1"/>
</dbReference>
<name>A0A1F5S372_9BACT</name>
<evidence type="ECO:0000313" key="4">
    <source>
        <dbReference type="EMBL" id="OGF21150.1"/>
    </source>
</evidence>
<dbReference type="SUPFAM" id="SSF49764">
    <property type="entry name" value="HSP20-like chaperones"/>
    <property type="match status" value="1"/>
</dbReference>
<accession>A0A1F5S372</accession>
<dbReference type="InterPro" id="IPR002068">
    <property type="entry name" value="A-crystallin/Hsp20_dom"/>
</dbReference>
<organism evidence="4 5">
    <name type="scientific">Candidatus Falkowbacteria bacterium RIFOXYA2_FULL_38_12</name>
    <dbReference type="NCBI Taxonomy" id="1797993"/>
    <lineage>
        <taxon>Bacteria</taxon>
        <taxon>Candidatus Falkowiibacteriota</taxon>
    </lineage>
</organism>
<dbReference type="Pfam" id="PF00011">
    <property type="entry name" value="HSP20"/>
    <property type="match status" value="1"/>
</dbReference>
<evidence type="ECO:0000256" key="1">
    <source>
        <dbReference type="PROSITE-ProRule" id="PRU00285"/>
    </source>
</evidence>
<gene>
    <name evidence="4" type="ORF">A2257_01420</name>
</gene>
<dbReference type="EMBL" id="MFGA01000013">
    <property type="protein sequence ID" value="OGF21150.1"/>
    <property type="molecule type" value="Genomic_DNA"/>
</dbReference>
<evidence type="ECO:0000259" key="3">
    <source>
        <dbReference type="PROSITE" id="PS01031"/>
    </source>
</evidence>
<dbReference type="PROSITE" id="PS01031">
    <property type="entry name" value="SHSP"/>
    <property type="match status" value="1"/>
</dbReference>
<comment type="similarity">
    <text evidence="1 2">Belongs to the small heat shock protein (HSP20) family.</text>
</comment>
<dbReference type="InterPro" id="IPR031107">
    <property type="entry name" value="Small_HSP"/>
</dbReference>
<dbReference type="Proteomes" id="UP000177407">
    <property type="component" value="Unassembled WGS sequence"/>
</dbReference>
<feature type="domain" description="SHSP" evidence="3">
    <location>
        <begin position="33"/>
        <end position="144"/>
    </location>
</feature>
<evidence type="ECO:0000256" key="2">
    <source>
        <dbReference type="RuleBase" id="RU003616"/>
    </source>
</evidence>
<dbReference type="CDD" id="cd06464">
    <property type="entry name" value="ACD_sHsps-like"/>
    <property type="match status" value="1"/>
</dbReference>
<proteinExistence type="inferred from homology"/>
<evidence type="ECO:0000313" key="5">
    <source>
        <dbReference type="Proteomes" id="UP000177407"/>
    </source>
</evidence>
<comment type="caution">
    <text evidence="4">The sequence shown here is derived from an EMBL/GenBank/DDBJ whole genome shotgun (WGS) entry which is preliminary data.</text>
</comment>
<dbReference type="AlphaFoldDB" id="A0A1F5S372"/>
<dbReference type="InterPro" id="IPR008978">
    <property type="entry name" value="HSP20-like_chaperone"/>
</dbReference>
<reference evidence="4 5" key="1">
    <citation type="journal article" date="2016" name="Nat. Commun.">
        <title>Thousands of microbial genomes shed light on interconnected biogeochemical processes in an aquifer system.</title>
        <authorList>
            <person name="Anantharaman K."/>
            <person name="Brown C.T."/>
            <person name="Hug L.A."/>
            <person name="Sharon I."/>
            <person name="Castelle C.J."/>
            <person name="Probst A.J."/>
            <person name="Thomas B.C."/>
            <person name="Singh A."/>
            <person name="Wilkins M.J."/>
            <person name="Karaoz U."/>
            <person name="Brodie E.L."/>
            <person name="Williams K.H."/>
            <person name="Hubbard S.S."/>
            <person name="Banfield J.F."/>
        </authorList>
    </citation>
    <scope>NUCLEOTIDE SEQUENCE [LARGE SCALE GENOMIC DNA]</scope>
</reference>